<evidence type="ECO:0000313" key="8">
    <source>
        <dbReference type="EMBL" id="NIJ59396.1"/>
    </source>
</evidence>
<name>A0ABX0V2F6_9HYPH</name>
<evidence type="ECO:0000256" key="7">
    <source>
        <dbReference type="SAM" id="Phobius"/>
    </source>
</evidence>
<evidence type="ECO:0000256" key="6">
    <source>
        <dbReference type="ARBA" id="ARBA00023136"/>
    </source>
</evidence>
<keyword evidence="3" id="KW-1003">Cell membrane</keyword>
<dbReference type="PIRSF" id="PIRSF019239">
    <property type="entry name" value="MrpE"/>
    <property type="match status" value="1"/>
</dbReference>
<comment type="caution">
    <text evidence="8">The sequence shown here is derived from an EMBL/GenBank/DDBJ whole genome shotgun (WGS) entry which is preliminary data.</text>
</comment>
<dbReference type="PANTHER" id="PTHR34584:SF1">
    <property type="entry name" value="NA(+)_H(+) ANTIPORTER SUBUNIT E1"/>
    <property type="match status" value="1"/>
</dbReference>
<evidence type="ECO:0000256" key="5">
    <source>
        <dbReference type="ARBA" id="ARBA00022989"/>
    </source>
</evidence>
<proteinExistence type="inferred from homology"/>
<keyword evidence="9" id="KW-1185">Reference proteome</keyword>
<keyword evidence="6 7" id="KW-0472">Membrane</keyword>
<organism evidence="8 9">
    <name type="scientific">Pseudochelatococcus lubricantis</name>
    <dbReference type="NCBI Taxonomy" id="1538102"/>
    <lineage>
        <taxon>Bacteria</taxon>
        <taxon>Pseudomonadati</taxon>
        <taxon>Pseudomonadota</taxon>
        <taxon>Alphaproteobacteria</taxon>
        <taxon>Hyphomicrobiales</taxon>
        <taxon>Chelatococcaceae</taxon>
        <taxon>Pseudochelatococcus</taxon>
    </lineage>
</organism>
<reference evidence="8 9" key="1">
    <citation type="submission" date="2020-03" db="EMBL/GenBank/DDBJ databases">
        <title>Genomic Encyclopedia of Type Strains, Phase IV (KMG-IV): sequencing the most valuable type-strain genomes for metagenomic binning, comparative biology and taxonomic classification.</title>
        <authorList>
            <person name="Goeker M."/>
        </authorList>
    </citation>
    <scope>NUCLEOTIDE SEQUENCE [LARGE SCALE GENOMIC DNA]</scope>
    <source>
        <strain evidence="8 9">DSM 103870</strain>
    </source>
</reference>
<evidence type="ECO:0000313" key="9">
    <source>
        <dbReference type="Proteomes" id="UP001429580"/>
    </source>
</evidence>
<protein>
    <submittedName>
        <fullName evidence="8">Multicomponent Na+:H+ antiporter subunit E</fullName>
    </submittedName>
</protein>
<feature type="transmembrane region" description="Helical" evidence="7">
    <location>
        <begin position="39"/>
        <end position="62"/>
    </location>
</feature>
<comment type="subcellular location">
    <subcellularLocation>
        <location evidence="1">Cell membrane</location>
        <topology evidence="1">Multi-pass membrane protein</topology>
    </subcellularLocation>
</comment>
<accession>A0ABX0V2F6</accession>
<dbReference type="PANTHER" id="PTHR34584">
    <property type="entry name" value="NA(+)/H(+) ANTIPORTER SUBUNIT E1"/>
    <property type="match status" value="1"/>
</dbReference>
<sequence>MAGVAVALAITRLFSGRERSWSGRIWRSLAVTPRALWHFLAYLGIFLIELVRANVGMLRYVYARHIDIHPGVVKVETRLASPLGRLALANSIALTPGSLVLGLEGSVLYVHWLDVRTSDREEATRQIVGPFEKHLEAAFG</sequence>
<dbReference type="Pfam" id="PF01899">
    <property type="entry name" value="MNHE"/>
    <property type="match status" value="1"/>
</dbReference>
<keyword evidence="5 7" id="KW-1133">Transmembrane helix</keyword>
<evidence type="ECO:0000256" key="4">
    <source>
        <dbReference type="ARBA" id="ARBA00022692"/>
    </source>
</evidence>
<evidence type="ECO:0000256" key="2">
    <source>
        <dbReference type="ARBA" id="ARBA00006228"/>
    </source>
</evidence>
<comment type="similarity">
    <text evidence="2">Belongs to the CPA3 antiporters (TC 2.A.63) subunit E family.</text>
</comment>
<dbReference type="Proteomes" id="UP001429580">
    <property type="component" value="Unassembled WGS sequence"/>
</dbReference>
<evidence type="ECO:0000256" key="1">
    <source>
        <dbReference type="ARBA" id="ARBA00004651"/>
    </source>
</evidence>
<keyword evidence="4 7" id="KW-0812">Transmembrane</keyword>
<gene>
    <name evidence="8" type="ORF">FHS82_003251</name>
</gene>
<dbReference type="EMBL" id="JAASQI010000008">
    <property type="protein sequence ID" value="NIJ59396.1"/>
    <property type="molecule type" value="Genomic_DNA"/>
</dbReference>
<dbReference type="InterPro" id="IPR002758">
    <property type="entry name" value="Cation_antiport_E"/>
</dbReference>
<evidence type="ECO:0000256" key="3">
    <source>
        <dbReference type="ARBA" id="ARBA00022475"/>
    </source>
</evidence>